<proteinExistence type="predicted"/>
<organism evidence="2 3">
    <name type="scientific">Tanacetum coccineum</name>
    <dbReference type="NCBI Taxonomy" id="301880"/>
    <lineage>
        <taxon>Eukaryota</taxon>
        <taxon>Viridiplantae</taxon>
        <taxon>Streptophyta</taxon>
        <taxon>Embryophyta</taxon>
        <taxon>Tracheophyta</taxon>
        <taxon>Spermatophyta</taxon>
        <taxon>Magnoliopsida</taxon>
        <taxon>eudicotyledons</taxon>
        <taxon>Gunneridae</taxon>
        <taxon>Pentapetalae</taxon>
        <taxon>asterids</taxon>
        <taxon>campanulids</taxon>
        <taxon>Asterales</taxon>
        <taxon>Asteraceae</taxon>
        <taxon>Asteroideae</taxon>
        <taxon>Anthemideae</taxon>
        <taxon>Anthemidinae</taxon>
        <taxon>Tanacetum</taxon>
    </lineage>
</organism>
<dbReference type="EMBL" id="BQNB010019115">
    <property type="protein sequence ID" value="GJT81849.1"/>
    <property type="molecule type" value="Genomic_DNA"/>
</dbReference>
<evidence type="ECO:0000256" key="1">
    <source>
        <dbReference type="SAM" id="MobiDB-lite"/>
    </source>
</evidence>
<comment type="caution">
    <text evidence="2">The sequence shown here is derived from an EMBL/GenBank/DDBJ whole genome shotgun (WGS) entry which is preliminary data.</text>
</comment>
<evidence type="ECO:0000313" key="3">
    <source>
        <dbReference type="Proteomes" id="UP001151760"/>
    </source>
</evidence>
<keyword evidence="3" id="KW-1185">Reference proteome</keyword>
<accession>A0ABQ5H214</accession>
<evidence type="ECO:0000313" key="2">
    <source>
        <dbReference type="EMBL" id="GJT81849.1"/>
    </source>
</evidence>
<gene>
    <name evidence="2" type="ORF">Tco_1056191</name>
</gene>
<name>A0ABQ5H214_9ASTR</name>
<feature type="compositionally biased region" description="Basic and acidic residues" evidence="1">
    <location>
        <begin position="97"/>
        <end position="123"/>
    </location>
</feature>
<sequence length="130" mass="15094">MGLLYREGVLAFDLTAYPDSDHKQDCTAMSLAEAEYVALSASSLPEERFQYLVRRIGMRCLTPAELEVKIVSKLFQDDAQYEHVVSRHKDRKVGQRYQDKQDKKIKDLRDINTKSKDNEKRLQDQISQKA</sequence>
<reference evidence="2" key="1">
    <citation type="journal article" date="2022" name="Int. J. Mol. Sci.">
        <title>Draft Genome of Tanacetum Coccineum: Genomic Comparison of Closely Related Tanacetum-Family Plants.</title>
        <authorList>
            <person name="Yamashiro T."/>
            <person name="Shiraishi A."/>
            <person name="Nakayama K."/>
            <person name="Satake H."/>
        </authorList>
    </citation>
    <scope>NUCLEOTIDE SEQUENCE</scope>
</reference>
<reference evidence="2" key="2">
    <citation type="submission" date="2022-01" db="EMBL/GenBank/DDBJ databases">
        <authorList>
            <person name="Yamashiro T."/>
            <person name="Shiraishi A."/>
            <person name="Satake H."/>
            <person name="Nakayama K."/>
        </authorList>
    </citation>
    <scope>NUCLEOTIDE SEQUENCE</scope>
</reference>
<dbReference type="Proteomes" id="UP001151760">
    <property type="component" value="Unassembled WGS sequence"/>
</dbReference>
<feature type="region of interest" description="Disordered" evidence="1">
    <location>
        <begin position="86"/>
        <end position="130"/>
    </location>
</feature>
<protein>
    <submittedName>
        <fullName evidence="2">Uncharacterized protein</fullName>
    </submittedName>
</protein>